<keyword evidence="3" id="KW-1185">Reference proteome</keyword>
<dbReference type="EMBL" id="JAODUO010000474">
    <property type="protein sequence ID" value="KAK2179743.1"/>
    <property type="molecule type" value="Genomic_DNA"/>
</dbReference>
<protein>
    <submittedName>
        <fullName evidence="2">Uncharacterized protein</fullName>
    </submittedName>
</protein>
<dbReference type="InterPro" id="IPR011701">
    <property type="entry name" value="MFS"/>
</dbReference>
<proteinExistence type="predicted"/>
<dbReference type="InterPro" id="IPR050327">
    <property type="entry name" value="Proton-linked_MCT"/>
</dbReference>
<comment type="caution">
    <text evidence="2">The sequence shown here is derived from an EMBL/GenBank/DDBJ whole genome shotgun (WGS) entry which is preliminary data.</text>
</comment>
<organism evidence="2 3">
    <name type="scientific">Ridgeia piscesae</name>
    <name type="common">Tubeworm</name>
    <dbReference type="NCBI Taxonomy" id="27915"/>
    <lineage>
        <taxon>Eukaryota</taxon>
        <taxon>Metazoa</taxon>
        <taxon>Spiralia</taxon>
        <taxon>Lophotrochozoa</taxon>
        <taxon>Annelida</taxon>
        <taxon>Polychaeta</taxon>
        <taxon>Sedentaria</taxon>
        <taxon>Canalipalpata</taxon>
        <taxon>Sabellida</taxon>
        <taxon>Siboglinidae</taxon>
        <taxon>Ridgeia</taxon>
    </lineage>
</organism>
<dbReference type="AlphaFoldDB" id="A0AAD9KZQ0"/>
<keyword evidence="1" id="KW-0812">Transmembrane</keyword>
<feature type="transmembrane region" description="Helical" evidence="1">
    <location>
        <begin position="122"/>
        <end position="147"/>
    </location>
</feature>
<dbReference type="InterPro" id="IPR036259">
    <property type="entry name" value="MFS_trans_sf"/>
</dbReference>
<dbReference type="Pfam" id="PF07690">
    <property type="entry name" value="MFS_1"/>
    <property type="match status" value="1"/>
</dbReference>
<evidence type="ECO:0000313" key="2">
    <source>
        <dbReference type="EMBL" id="KAK2179743.1"/>
    </source>
</evidence>
<dbReference type="SUPFAM" id="SSF103473">
    <property type="entry name" value="MFS general substrate transporter"/>
    <property type="match status" value="1"/>
</dbReference>
<keyword evidence="1" id="KW-1133">Transmembrane helix</keyword>
<dbReference type="Proteomes" id="UP001209878">
    <property type="component" value="Unassembled WGS sequence"/>
</dbReference>
<dbReference type="GO" id="GO:0008028">
    <property type="term" value="F:monocarboxylic acid transmembrane transporter activity"/>
    <property type="evidence" value="ECO:0007669"/>
    <property type="project" value="TreeGrafter"/>
</dbReference>
<feature type="transmembrane region" description="Helical" evidence="1">
    <location>
        <begin position="88"/>
        <end position="110"/>
    </location>
</feature>
<name>A0AAD9KZQ0_RIDPI</name>
<accession>A0AAD9KZQ0</accession>
<feature type="transmembrane region" description="Helical" evidence="1">
    <location>
        <begin position="55"/>
        <end position="76"/>
    </location>
</feature>
<evidence type="ECO:0000313" key="3">
    <source>
        <dbReference type="Proteomes" id="UP001209878"/>
    </source>
</evidence>
<gene>
    <name evidence="2" type="ORF">NP493_474g02003</name>
</gene>
<keyword evidence="1" id="KW-0472">Membrane</keyword>
<sequence>MTSYVRSMTTIPEEDGVSEATEQGVCRKKSPFKEMCDTLQKMLDLSLLKDPAFCLYNVACFLCMSGFYVPYTYLPAYAITGGMSRTKAAYLLSIIGVFSTLARVITGWVSDRPWADCFMITNAALMVGGISTMLCPFCTTFTLRALYSVVYGMSTGRLIDSAVSLTQWT</sequence>
<dbReference type="PANTHER" id="PTHR11360:SF284">
    <property type="entry name" value="EG:103B4.3 PROTEIN-RELATED"/>
    <property type="match status" value="1"/>
</dbReference>
<dbReference type="PANTHER" id="PTHR11360">
    <property type="entry name" value="MONOCARBOXYLATE TRANSPORTER"/>
    <property type="match status" value="1"/>
</dbReference>
<reference evidence="2" key="1">
    <citation type="journal article" date="2023" name="Mol. Biol. Evol.">
        <title>Third-Generation Sequencing Reveals the Adaptive Role of the Epigenome in Three Deep-Sea Polychaetes.</title>
        <authorList>
            <person name="Perez M."/>
            <person name="Aroh O."/>
            <person name="Sun Y."/>
            <person name="Lan Y."/>
            <person name="Juniper S.K."/>
            <person name="Young C.R."/>
            <person name="Angers B."/>
            <person name="Qian P.Y."/>
        </authorList>
    </citation>
    <scope>NUCLEOTIDE SEQUENCE</scope>
    <source>
        <strain evidence="2">R07B-5</strain>
    </source>
</reference>
<evidence type="ECO:0000256" key="1">
    <source>
        <dbReference type="SAM" id="Phobius"/>
    </source>
</evidence>
<dbReference type="Gene3D" id="1.20.1250.20">
    <property type="entry name" value="MFS general substrate transporter like domains"/>
    <property type="match status" value="1"/>
</dbReference>